<evidence type="ECO:0000313" key="2">
    <source>
        <dbReference type="Proteomes" id="UP001054945"/>
    </source>
</evidence>
<proteinExistence type="predicted"/>
<dbReference type="Proteomes" id="UP001054945">
    <property type="component" value="Unassembled WGS sequence"/>
</dbReference>
<dbReference type="EMBL" id="BPLR01005613">
    <property type="protein sequence ID" value="GIY03706.1"/>
    <property type="molecule type" value="Genomic_DNA"/>
</dbReference>
<protein>
    <submittedName>
        <fullName evidence="1">Uncharacterized protein</fullName>
    </submittedName>
</protein>
<evidence type="ECO:0000313" key="1">
    <source>
        <dbReference type="EMBL" id="GIY03706.1"/>
    </source>
</evidence>
<gene>
    <name evidence="1" type="ORF">CEXT_2031</name>
</gene>
<comment type="caution">
    <text evidence="1">The sequence shown here is derived from an EMBL/GenBank/DDBJ whole genome shotgun (WGS) entry which is preliminary data.</text>
</comment>
<dbReference type="AlphaFoldDB" id="A0AAV4Q3M8"/>
<name>A0AAV4Q3M8_CAEEX</name>
<accession>A0AAV4Q3M8</accession>
<sequence>MNLFSTYSFRENQLVGNDSRDKVCREDQSDRITCRLTRCARIYLITITCFQTVHYYSSEGDDNAEKNRTRVLDFSDIPFRVGSP</sequence>
<keyword evidence="2" id="KW-1185">Reference proteome</keyword>
<reference evidence="1 2" key="1">
    <citation type="submission" date="2021-06" db="EMBL/GenBank/DDBJ databases">
        <title>Caerostris extrusa draft genome.</title>
        <authorList>
            <person name="Kono N."/>
            <person name="Arakawa K."/>
        </authorList>
    </citation>
    <scope>NUCLEOTIDE SEQUENCE [LARGE SCALE GENOMIC DNA]</scope>
</reference>
<organism evidence="1 2">
    <name type="scientific">Caerostris extrusa</name>
    <name type="common">Bark spider</name>
    <name type="synonym">Caerostris bankana</name>
    <dbReference type="NCBI Taxonomy" id="172846"/>
    <lineage>
        <taxon>Eukaryota</taxon>
        <taxon>Metazoa</taxon>
        <taxon>Ecdysozoa</taxon>
        <taxon>Arthropoda</taxon>
        <taxon>Chelicerata</taxon>
        <taxon>Arachnida</taxon>
        <taxon>Araneae</taxon>
        <taxon>Araneomorphae</taxon>
        <taxon>Entelegynae</taxon>
        <taxon>Araneoidea</taxon>
        <taxon>Araneidae</taxon>
        <taxon>Caerostris</taxon>
    </lineage>
</organism>